<proteinExistence type="predicted"/>
<name>A0ABP1R0Z7_9HEXA</name>
<gene>
    <name evidence="2" type="ORF">ODALV1_LOCUS15927</name>
</gene>
<keyword evidence="3" id="KW-1185">Reference proteome</keyword>
<feature type="compositionally biased region" description="Acidic residues" evidence="1">
    <location>
        <begin position="49"/>
        <end position="61"/>
    </location>
</feature>
<evidence type="ECO:0000313" key="3">
    <source>
        <dbReference type="Proteomes" id="UP001642540"/>
    </source>
</evidence>
<evidence type="ECO:0008006" key="4">
    <source>
        <dbReference type="Google" id="ProtNLM"/>
    </source>
</evidence>
<feature type="region of interest" description="Disordered" evidence="1">
    <location>
        <begin position="39"/>
        <end position="75"/>
    </location>
</feature>
<dbReference type="EMBL" id="CAXLJM020000049">
    <property type="protein sequence ID" value="CAL8113151.1"/>
    <property type="molecule type" value="Genomic_DNA"/>
</dbReference>
<sequence>MLLCRVSMRNGPLHVESTTLIIESNLYTETFGAIAQTRQGVSVPVRQDEEGDGEAPTEAEADGGGGEESTTVNPDTLMGTDRFVYGFNSLIKAIGIFFQKIDKKVEKKVMSYEGILNFIHDKVHPVNGTEDFHETAYITMKV</sequence>
<evidence type="ECO:0000256" key="1">
    <source>
        <dbReference type="SAM" id="MobiDB-lite"/>
    </source>
</evidence>
<reference evidence="2 3" key="1">
    <citation type="submission" date="2024-08" db="EMBL/GenBank/DDBJ databases">
        <authorList>
            <person name="Cucini C."/>
            <person name="Frati F."/>
        </authorList>
    </citation>
    <scope>NUCLEOTIDE SEQUENCE [LARGE SCALE GENOMIC DNA]</scope>
</reference>
<organism evidence="2 3">
    <name type="scientific">Orchesella dallaii</name>
    <dbReference type="NCBI Taxonomy" id="48710"/>
    <lineage>
        <taxon>Eukaryota</taxon>
        <taxon>Metazoa</taxon>
        <taxon>Ecdysozoa</taxon>
        <taxon>Arthropoda</taxon>
        <taxon>Hexapoda</taxon>
        <taxon>Collembola</taxon>
        <taxon>Entomobryomorpha</taxon>
        <taxon>Entomobryoidea</taxon>
        <taxon>Orchesellidae</taxon>
        <taxon>Orchesellinae</taxon>
        <taxon>Orchesella</taxon>
    </lineage>
</organism>
<protein>
    <recommendedName>
        <fullName evidence="4">Translationally-controlled tumor protein</fullName>
    </recommendedName>
</protein>
<comment type="caution">
    <text evidence="2">The sequence shown here is derived from an EMBL/GenBank/DDBJ whole genome shotgun (WGS) entry which is preliminary data.</text>
</comment>
<accession>A0ABP1R0Z7</accession>
<dbReference type="Proteomes" id="UP001642540">
    <property type="component" value="Unassembled WGS sequence"/>
</dbReference>
<evidence type="ECO:0000313" key="2">
    <source>
        <dbReference type="EMBL" id="CAL8113151.1"/>
    </source>
</evidence>